<evidence type="ECO:0000256" key="1">
    <source>
        <dbReference type="ARBA" id="ARBA00022670"/>
    </source>
</evidence>
<dbReference type="Pfam" id="PF00877">
    <property type="entry name" value="NLPC_P60"/>
    <property type="match status" value="1"/>
</dbReference>
<name>A0A8S1LIP8_9CILI</name>
<gene>
    <name evidence="5" type="ORF">PSON_ATCC_30995.1.T0210162</name>
</gene>
<evidence type="ECO:0000256" key="3">
    <source>
        <dbReference type="ARBA" id="ARBA00022807"/>
    </source>
</evidence>
<feature type="domain" description="NlpC/P60" evidence="4">
    <location>
        <begin position="37"/>
        <end position="181"/>
    </location>
</feature>
<accession>A0A8S1LIP8</accession>
<dbReference type="InterPro" id="IPR000064">
    <property type="entry name" value="NLP_P60_dom"/>
</dbReference>
<reference evidence="5" key="1">
    <citation type="submission" date="2021-01" db="EMBL/GenBank/DDBJ databases">
        <authorList>
            <consortium name="Genoscope - CEA"/>
            <person name="William W."/>
        </authorList>
    </citation>
    <scope>NUCLEOTIDE SEQUENCE</scope>
</reference>
<dbReference type="PROSITE" id="PS51221">
    <property type="entry name" value="TTL"/>
    <property type="match status" value="1"/>
</dbReference>
<evidence type="ECO:0000313" key="6">
    <source>
        <dbReference type="Proteomes" id="UP000692954"/>
    </source>
</evidence>
<keyword evidence="3" id="KW-0788">Thiol protease</keyword>
<dbReference type="Proteomes" id="UP000692954">
    <property type="component" value="Unassembled WGS sequence"/>
</dbReference>
<dbReference type="OrthoDB" id="202825at2759"/>
<evidence type="ECO:0000259" key="4">
    <source>
        <dbReference type="PROSITE" id="PS51935"/>
    </source>
</evidence>
<comment type="caution">
    <text evidence="5">The sequence shown here is derived from an EMBL/GenBank/DDBJ whole genome shotgun (WGS) entry which is preliminary data.</text>
</comment>
<dbReference type="GO" id="GO:0008234">
    <property type="term" value="F:cysteine-type peptidase activity"/>
    <property type="evidence" value="ECO:0007669"/>
    <property type="project" value="UniProtKB-KW"/>
</dbReference>
<dbReference type="Pfam" id="PF03133">
    <property type="entry name" value="TTL"/>
    <property type="match status" value="1"/>
</dbReference>
<keyword evidence="2" id="KW-0378">Hydrolase</keyword>
<dbReference type="AlphaFoldDB" id="A0A8S1LIP8"/>
<evidence type="ECO:0000313" key="5">
    <source>
        <dbReference type="EMBL" id="CAD8066165.1"/>
    </source>
</evidence>
<dbReference type="PANTHER" id="PTHR47664:SF1">
    <property type="entry name" value="CHROMOSOME UNDETERMINED SCAFFOLD_14, WHOLE GENOME SHOTGUN SEQUENCE"/>
    <property type="match status" value="1"/>
</dbReference>
<dbReference type="GO" id="GO:0006508">
    <property type="term" value="P:proteolysis"/>
    <property type="evidence" value="ECO:0007669"/>
    <property type="project" value="UniProtKB-KW"/>
</dbReference>
<dbReference type="PROSITE" id="PS51935">
    <property type="entry name" value="NLPC_P60"/>
    <property type="match status" value="1"/>
</dbReference>
<evidence type="ECO:0000256" key="2">
    <source>
        <dbReference type="ARBA" id="ARBA00022801"/>
    </source>
</evidence>
<organism evidence="5 6">
    <name type="scientific">Paramecium sonneborni</name>
    <dbReference type="NCBI Taxonomy" id="65129"/>
    <lineage>
        <taxon>Eukaryota</taxon>
        <taxon>Sar</taxon>
        <taxon>Alveolata</taxon>
        <taxon>Ciliophora</taxon>
        <taxon>Intramacronucleata</taxon>
        <taxon>Oligohymenophorea</taxon>
        <taxon>Peniculida</taxon>
        <taxon>Parameciidae</taxon>
        <taxon>Paramecium</taxon>
    </lineage>
</organism>
<dbReference type="PANTHER" id="PTHR47664">
    <property type="entry name" value="NLPC_P60 DOMAIN-CONTAINING PROTEIN"/>
    <property type="match status" value="1"/>
</dbReference>
<dbReference type="EMBL" id="CAJJDN010000021">
    <property type="protein sequence ID" value="CAD8066165.1"/>
    <property type="molecule type" value="Genomic_DNA"/>
</dbReference>
<dbReference type="InterPro" id="IPR004344">
    <property type="entry name" value="TTL/TTLL_fam"/>
</dbReference>
<keyword evidence="6" id="KW-1185">Reference proteome</keyword>
<keyword evidence="1" id="KW-0645">Protease</keyword>
<proteinExistence type="predicted"/>
<protein>
    <recommendedName>
        <fullName evidence="4">NlpC/P60 domain-containing protein</fullName>
    </recommendedName>
</protein>
<sequence>MDRNLQSCFQEFQVKRNQNFLYKKYVNKTNKEKLADEELRQKFIAQAYKYVGVPYHSRYHDETSPHFNAPLYLDCSGLIRQVIYDLREYFGFTLGKWNQAYQYDLLDKEIEFQDLKPGDLIFLSGTYFDKSCRAFQHNIVHVEIYLGEEKTIAARWQKGIIQEFETYKFESQNYYDVKYHFKSIQPWLEGKCESFCAEHPWRDDRNIWVSDKYSVFAKNLQQVLPADFVQKQRVYVGQGNNAELIKSYFRNKNYELMDTVQDAFKNDYFFKWVQCPQSINYYEFKPSQQIINHIPKASHNLGLKISMLELLRENQCEDVLPKTFRLNQITEVIEFLKDNEAGIWILKPYNLNCGRGIKFISDISRFKQDLHQKRQYQIGDYYKVYVENERNKLKQEIQDHLGIQENLDNEKQLKYDDINPMSIIQKYIEKPLLLDCRKFDIRCYALIAQVKPYTVLFHHGYARLSIFEYTLDDIENEQNKIIHLTNNAIQKTHPKYKEKKESSIWTMNHLEQYLQEFYHYQPDQIKTIREQIKQISHRIFKAGQKKIQAGGQKGEFELFGLDFIIDSNLKVYFLEANINPALFTENPNLKQIIPSVVEQTLDIILAINNNQDYQLGTFEQLIIEQQ</sequence>